<keyword evidence="4" id="KW-0418">Kinase</keyword>
<dbReference type="Pfam" id="PF00069">
    <property type="entry name" value="Pkinase"/>
    <property type="match status" value="1"/>
</dbReference>
<dbReference type="InterPro" id="IPR050117">
    <property type="entry name" value="MAPK"/>
</dbReference>
<proteinExistence type="predicted"/>
<dbReference type="GO" id="GO:0005524">
    <property type="term" value="F:ATP binding"/>
    <property type="evidence" value="ECO:0007669"/>
    <property type="project" value="UniProtKB-UniRule"/>
</dbReference>
<name>A0A7S2RGM5_9STRA</name>
<keyword evidence="2" id="KW-0808">Transferase</keyword>
<dbReference type="SMART" id="SM00233">
    <property type="entry name" value="PH"/>
    <property type="match status" value="1"/>
</dbReference>
<evidence type="ECO:0000256" key="7">
    <source>
        <dbReference type="SAM" id="MobiDB-lite"/>
    </source>
</evidence>
<keyword evidence="1" id="KW-0723">Serine/threonine-protein kinase</keyword>
<dbReference type="Gene3D" id="2.30.29.30">
    <property type="entry name" value="Pleckstrin-homology domain (PH domain)/Phosphotyrosine-binding domain (PTB)"/>
    <property type="match status" value="1"/>
</dbReference>
<dbReference type="InterPro" id="IPR017441">
    <property type="entry name" value="Protein_kinase_ATP_BS"/>
</dbReference>
<feature type="compositionally biased region" description="Low complexity" evidence="7">
    <location>
        <begin position="50"/>
        <end position="60"/>
    </location>
</feature>
<feature type="compositionally biased region" description="Gly residues" evidence="7">
    <location>
        <begin position="26"/>
        <end position="49"/>
    </location>
</feature>
<dbReference type="CDD" id="cd07834">
    <property type="entry name" value="STKc_MAPK"/>
    <property type="match status" value="1"/>
</dbReference>
<dbReference type="Pfam" id="PF00169">
    <property type="entry name" value="PH"/>
    <property type="match status" value="1"/>
</dbReference>
<dbReference type="PROSITE" id="PS50011">
    <property type="entry name" value="PROTEIN_KINASE_DOM"/>
    <property type="match status" value="1"/>
</dbReference>
<evidence type="ECO:0000256" key="2">
    <source>
        <dbReference type="ARBA" id="ARBA00022679"/>
    </source>
</evidence>
<dbReference type="EMBL" id="HBHJ01006613">
    <property type="protein sequence ID" value="CAD9670380.1"/>
    <property type="molecule type" value="Transcribed_RNA"/>
</dbReference>
<dbReference type="CDD" id="cd00821">
    <property type="entry name" value="PH"/>
    <property type="match status" value="1"/>
</dbReference>
<feature type="domain" description="PH" evidence="8">
    <location>
        <begin position="88"/>
        <end position="180"/>
    </location>
</feature>
<dbReference type="PROSITE" id="PS00107">
    <property type="entry name" value="PROTEIN_KINASE_ATP"/>
    <property type="match status" value="1"/>
</dbReference>
<dbReference type="InterPro" id="IPR011009">
    <property type="entry name" value="Kinase-like_dom_sf"/>
</dbReference>
<evidence type="ECO:0000313" key="10">
    <source>
        <dbReference type="EMBL" id="CAD9670380.1"/>
    </source>
</evidence>
<dbReference type="InterPro" id="IPR000719">
    <property type="entry name" value="Prot_kinase_dom"/>
</dbReference>
<evidence type="ECO:0000259" key="9">
    <source>
        <dbReference type="PROSITE" id="PS50011"/>
    </source>
</evidence>
<evidence type="ECO:0000259" key="8">
    <source>
        <dbReference type="PROSITE" id="PS50003"/>
    </source>
</evidence>
<evidence type="ECO:0000256" key="3">
    <source>
        <dbReference type="ARBA" id="ARBA00022741"/>
    </source>
</evidence>
<evidence type="ECO:0000256" key="5">
    <source>
        <dbReference type="ARBA" id="ARBA00022840"/>
    </source>
</evidence>
<evidence type="ECO:0000256" key="4">
    <source>
        <dbReference type="ARBA" id="ARBA00022777"/>
    </source>
</evidence>
<dbReference type="PROSITE" id="PS50003">
    <property type="entry name" value="PH_DOMAIN"/>
    <property type="match status" value="1"/>
</dbReference>
<dbReference type="FunFam" id="1.10.510.10:FF:000040">
    <property type="entry name" value="Mitogen-activated protein kinase"/>
    <property type="match status" value="1"/>
</dbReference>
<dbReference type="InterPro" id="IPR011993">
    <property type="entry name" value="PH-like_dom_sf"/>
</dbReference>
<feature type="region of interest" description="Disordered" evidence="7">
    <location>
        <begin position="535"/>
        <end position="555"/>
    </location>
</feature>
<gene>
    <name evidence="10" type="ORF">RMAR1173_LOCUS4312</name>
</gene>
<accession>A0A7S2RGM5</accession>
<dbReference type="InterPro" id="IPR008271">
    <property type="entry name" value="Ser/Thr_kinase_AS"/>
</dbReference>
<protein>
    <recommendedName>
        <fullName evidence="11">Mitogen-activated protein kinase</fullName>
    </recommendedName>
</protein>
<dbReference type="AlphaFoldDB" id="A0A7S2RGM5"/>
<dbReference type="Gene3D" id="1.10.510.10">
    <property type="entry name" value="Transferase(Phosphotransferase) domain 1"/>
    <property type="match status" value="1"/>
</dbReference>
<evidence type="ECO:0000256" key="6">
    <source>
        <dbReference type="PROSITE-ProRule" id="PRU10141"/>
    </source>
</evidence>
<evidence type="ECO:0008006" key="11">
    <source>
        <dbReference type="Google" id="ProtNLM"/>
    </source>
</evidence>
<feature type="binding site" evidence="6">
    <location>
        <position position="231"/>
    </location>
    <ligand>
        <name>ATP</name>
        <dbReference type="ChEBI" id="CHEBI:30616"/>
    </ligand>
</feature>
<evidence type="ECO:0000256" key="1">
    <source>
        <dbReference type="ARBA" id="ARBA00022527"/>
    </source>
</evidence>
<dbReference type="Gene3D" id="3.30.200.20">
    <property type="entry name" value="Phosphorylase Kinase, domain 1"/>
    <property type="match status" value="1"/>
</dbReference>
<keyword evidence="5 6" id="KW-0067">ATP-binding</keyword>
<dbReference type="GO" id="GO:0004674">
    <property type="term" value="F:protein serine/threonine kinase activity"/>
    <property type="evidence" value="ECO:0007669"/>
    <property type="project" value="UniProtKB-KW"/>
</dbReference>
<dbReference type="InterPro" id="IPR001849">
    <property type="entry name" value="PH_domain"/>
</dbReference>
<keyword evidence="3 6" id="KW-0547">Nucleotide-binding</keyword>
<dbReference type="FunFam" id="3.30.200.20:FF:000046">
    <property type="entry name" value="Mitogen-activated protein kinase"/>
    <property type="match status" value="1"/>
</dbReference>
<dbReference type="SMART" id="SM00220">
    <property type="entry name" value="S_TKc"/>
    <property type="match status" value="1"/>
</dbReference>
<feature type="region of interest" description="Disordered" evidence="7">
    <location>
        <begin position="1"/>
        <end position="60"/>
    </location>
</feature>
<dbReference type="SUPFAM" id="SSF50729">
    <property type="entry name" value="PH domain-like"/>
    <property type="match status" value="1"/>
</dbReference>
<feature type="compositionally biased region" description="Basic and acidic residues" evidence="7">
    <location>
        <begin position="1"/>
        <end position="11"/>
    </location>
</feature>
<dbReference type="PROSITE" id="PS00108">
    <property type="entry name" value="PROTEIN_KINASE_ST"/>
    <property type="match status" value="1"/>
</dbReference>
<sequence>MMRRSTLKDMLMRTGSTRDVSKSAAGSGGADGAAGGSEGGGEESTGASGGAASSAAAAAAADPAAATADGGKASSSSSDPVSGGFPPGVDMQGFLSKKGNLQWKARWFELHGNVLYYYKSKEDNTVRGMLELDQSSTVAALGGDGKALQVIVAGGRALKVSAETEAECELWKLHIRSAIESLGSIQKITVNNQSFEIDKRYSVNRKIGAGAYGMVVSAVDEKTGKRVAIKKVKGAFDDTTDAKRILREIRLMRVMNHSNILSLVNIIKPISLEHFEDVYIITELMSTDLQQIIFSKTPLNEDQTQWILYQCLCGLQYLHSASILHRDLKPSNLLVDIETCDVRICDFGLSRGEVNGGTKTDYVVTRWYRAPEIMLAYTHYDYAIDLWSMGCIFGELLSRRPLLPGKDYIDQLKLIVKLVGSPSEDDLWFVTNRNAKNFISMLPHSEAQDFKAKFPSAPDSAIDLLTRLLTLDPAKRIDVGHAIEHPYLEAVREPRLESLAGFKVDASDVEATQLKKTHLQRKMFEEICSFHDDMKKRPPEPVVAPVEGAAEDAQS</sequence>
<organism evidence="10">
    <name type="scientific">Rhizochromulina marina</name>
    <dbReference type="NCBI Taxonomy" id="1034831"/>
    <lineage>
        <taxon>Eukaryota</taxon>
        <taxon>Sar</taxon>
        <taxon>Stramenopiles</taxon>
        <taxon>Ochrophyta</taxon>
        <taxon>Dictyochophyceae</taxon>
        <taxon>Rhizochromulinales</taxon>
        <taxon>Rhizochromulina</taxon>
    </lineage>
</organism>
<dbReference type="SUPFAM" id="SSF56112">
    <property type="entry name" value="Protein kinase-like (PK-like)"/>
    <property type="match status" value="1"/>
</dbReference>
<reference evidence="10" key="1">
    <citation type="submission" date="2021-01" db="EMBL/GenBank/DDBJ databases">
        <authorList>
            <person name="Corre E."/>
            <person name="Pelletier E."/>
            <person name="Niang G."/>
            <person name="Scheremetjew M."/>
            <person name="Finn R."/>
            <person name="Kale V."/>
            <person name="Holt S."/>
            <person name="Cochrane G."/>
            <person name="Meng A."/>
            <person name="Brown T."/>
            <person name="Cohen L."/>
        </authorList>
    </citation>
    <scope>NUCLEOTIDE SEQUENCE</scope>
    <source>
        <strain evidence="10">CCMP1243</strain>
    </source>
</reference>
<feature type="domain" description="Protein kinase" evidence="9">
    <location>
        <begin position="201"/>
        <end position="488"/>
    </location>
</feature>
<dbReference type="PANTHER" id="PTHR24055">
    <property type="entry name" value="MITOGEN-ACTIVATED PROTEIN KINASE"/>
    <property type="match status" value="1"/>
</dbReference>